<dbReference type="OrthoDB" id="9811153at2"/>
<name>A0A640VSH6_9RHOB</name>
<dbReference type="PIRSF" id="PIRSF029883">
    <property type="entry name" value="KdgF"/>
    <property type="match status" value="1"/>
</dbReference>
<dbReference type="EMBL" id="BLIV01000004">
    <property type="protein sequence ID" value="GFE50757.1"/>
    <property type="molecule type" value="Genomic_DNA"/>
</dbReference>
<dbReference type="InterPro" id="IPR025499">
    <property type="entry name" value="KdgF"/>
</dbReference>
<organism evidence="2 3">
    <name type="scientific">Roseobacter cerasinus</name>
    <dbReference type="NCBI Taxonomy" id="2602289"/>
    <lineage>
        <taxon>Bacteria</taxon>
        <taxon>Pseudomonadati</taxon>
        <taxon>Pseudomonadota</taxon>
        <taxon>Alphaproteobacteria</taxon>
        <taxon>Rhodobacterales</taxon>
        <taxon>Roseobacteraceae</taxon>
        <taxon>Roseobacter</taxon>
    </lineage>
</organism>
<keyword evidence="3" id="KW-1185">Reference proteome</keyword>
<dbReference type="InterPro" id="IPR013096">
    <property type="entry name" value="Cupin_2"/>
</dbReference>
<dbReference type="InterPro" id="IPR052535">
    <property type="entry name" value="Bacilysin_H2HPP_isomerase"/>
</dbReference>
<gene>
    <name evidence="2" type="ORF">So717_25100</name>
</gene>
<dbReference type="PANTHER" id="PTHR40112:SF1">
    <property type="entry name" value="H2HPP ISOMERASE"/>
    <property type="match status" value="1"/>
</dbReference>
<comment type="caution">
    <text evidence="2">The sequence shown here is derived from an EMBL/GenBank/DDBJ whole genome shotgun (WGS) entry which is preliminary data.</text>
</comment>
<evidence type="ECO:0000313" key="2">
    <source>
        <dbReference type="EMBL" id="GFE50757.1"/>
    </source>
</evidence>
<evidence type="ECO:0000259" key="1">
    <source>
        <dbReference type="Pfam" id="PF07883"/>
    </source>
</evidence>
<dbReference type="Pfam" id="PF07883">
    <property type="entry name" value="Cupin_2"/>
    <property type="match status" value="1"/>
</dbReference>
<evidence type="ECO:0000313" key="3">
    <source>
        <dbReference type="Proteomes" id="UP000436522"/>
    </source>
</evidence>
<dbReference type="SUPFAM" id="SSF51182">
    <property type="entry name" value="RmlC-like cupins"/>
    <property type="match status" value="1"/>
</dbReference>
<dbReference type="Gene3D" id="2.60.120.10">
    <property type="entry name" value="Jelly Rolls"/>
    <property type="match status" value="1"/>
</dbReference>
<dbReference type="AlphaFoldDB" id="A0A640VSH6"/>
<feature type="domain" description="Cupin type-2" evidence="1">
    <location>
        <begin position="30"/>
        <end position="84"/>
    </location>
</feature>
<proteinExistence type="predicted"/>
<sequence length="103" mass="11199">MASEFPSIQTGPGVTRQVLADHPEMMVVSFRFAQGAEGALHAHPHVQSTYVKAGRFRFTVGDDTFEVGAGDSFVIPSGARHGCLCQEAGELIDCFTPRREDFL</sequence>
<dbReference type="CDD" id="cd02238">
    <property type="entry name" value="cupin_KdgF"/>
    <property type="match status" value="1"/>
</dbReference>
<dbReference type="PANTHER" id="PTHR40112">
    <property type="entry name" value="H2HPP ISOMERASE"/>
    <property type="match status" value="1"/>
</dbReference>
<reference evidence="2 3" key="1">
    <citation type="submission" date="2019-12" db="EMBL/GenBank/DDBJ databases">
        <title>Roseobacter cerasinus sp. nov., isolated from seawater around aquaculture.</title>
        <authorList>
            <person name="Muramatsu S."/>
            <person name="Takabe Y."/>
            <person name="Mori K."/>
            <person name="Takaichi S."/>
            <person name="Hanada S."/>
        </authorList>
    </citation>
    <scope>NUCLEOTIDE SEQUENCE [LARGE SCALE GENOMIC DNA]</scope>
    <source>
        <strain evidence="2 3">AI77</strain>
    </source>
</reference>
<dbReference type="Proteomes" id="UP000436522">
    <property type="component" value="Unassembled WGS sequence"/>
</dbReference>
<dbReference type="RefSeq" id="WP_159977800.1">
    <property type="nucleotide sequence ID" value="NZ_BLIV01000004.1"/>
</dbReference>
<protein>
    <submittedName>
        <fullName evidence="2">Cupin</fullName>
    </submittedName>
</protein>
<accession>A0A640VSH6</accession>
<dbReference type="InterPro" id="IPR014710">
    <property type="entry name" value="RmlC-like_jellyroll"/>
</dbReference>
<dbReference type="InterPro" id="IPR011051">
    <property type="entry name" value="RmlC_Cupin_sf"/>
</dbReference>